<dbReference type="Proteomes" id="UP001187471">
    <property type="component" value="Unassembled WGS sequence"/>
</dbReference>
<sequence length="86" mass="10003">MSSQEIFTAGTDMTTDTLEWAVVKILHNRKKLEKIELRSIVSLNMKLQKEDLDNLPYLKAIIKEKLRPHPHPPFLIPLMPWTHGLC</sequence>
<dbReference type="GO" id="GO:0004497">
    <property type="term" value="F:monooxygenase activity"/>
    <property type="evidence" value="ECO:0007669"/>
    <property type="project" value="InterPro"/>
</dbReference>
<dbReference type="PANTHER" id="PTHR47950:SF13">
    <property type="entry name" value="CYTOCHROME P450, FAMILY 76, SUBFAMILY G, POLYPEPTIDE 1"/>
    <property type="match status" value="1"/>
</dbReference>
<keyword evidence="3" id="KW-0408">Iron</keyword>
<evidence type="ECO:0000313" key="4">
    <source>
        <dbReference type="EMBL" id="KAK2987903.1"/>
    </source>
</evidence>
<accession>A0AA88REE3</accession>
<keyword evidence="5" id="KW-1185">Reference proteome</keyword>
<dbReference type="GO" id="GO:0016705">
    <property type="term" value="F:oxidoreductase activity, acting on paired donors, with incorporation or reduction of molecular oxygen"/>
    <property type="evidence" value="ECO:0007669"/>
    <property type="project" value="InterPro"/>
</dbReference>
<comment type="similarity">
    <text evidence="1">Belongs to the cytochrome P450 family.</text>
</comment>
<gene>
    <name evidence="4" type="ORF">RJ640_003170</name>
</gene>
<comment type="caution">
    <text evidence="4">The sequence shown here is derived from an EMBL/GenBank/DDBJ whole genome shotgun (WGS) entry which is preliminary data.</text>
</comment>
<dbReference type="SUPFAM" id="SSF48264">
    <property type="entry name" value="Cytochrome P450"/>
    <property type="match status" value="1"/>
</dbReference>
<reference evidence="4" key="1">
    <citation type="submission" date="2022-12" db="EMBL/GenBank/DDBJ databases">
        <title>Draft genome assemblies for two species of Escallonia (Escalloniales).</title>
        <authorList>
            <person name="Chanderbali A."/>
            <person name="Dervinis C."/>
            <person name="Anghel I."/>
            <person name="Soltis D."/>
            <person name="Soltis P."/>
            <person name="Zapata F."/>
        </authorList>
    </citation>
    <scope>NUCLEOTIDE SEQUENCE</scope>
    <source>
        <strain evidence="4">UCBG92.1500</strain>
        <tissue evidence="4">Leaf</tissue>
    </source>
</reference>
<evidence type="ECO:0000313" key="5">
    <source>
        <dbReference type="Proteomes" id="UP001187471"/>
    </source>
</evidence>
<keyword evidence="2" id="KW-0479">Metal-binding</keyword>
<dbReference type="InterPro" id="IPR001128">
    <property type="entry name" value="Cyt_P450"/>
</dbReference>
<evidence type="ECO:0000256" key="3">
    <source>
        <dbReference type="ARBA" id="ARBA00023004"/>
    </source>
</evidence>
<dbReference type="GO" id="GO:0020037">
    <property type="term" value="F:heme binding"/>
    <property type="evidence" value="ECO:0007669"/>
    <property type="project" value="InterPro"/>
</dbReference>
<evidence type="ECO:0000256" key="2">
    <source>
        <dbReference type="ARBA" id="ARBA00022723"/>
    </source>
</evidence>
<dbReference type="GO" id="GO:0005506">
    <property type="term" value="F:iron ion binding"/>
    <property type="evidence" value="ECO:0007669"/>
    <property type="project" value="InterPro"/>
</dbReference>
<dbReference type="Pfam" id="PF00067">
    <property type="entry name" value="p450"/>
    <property type="match status" value="1"/>
</dbReference>
<organism evidence="4 5">
    <name type="scientific">Escallonia rubra</name>
    <dbReference type="NCBI Taxonomy" id="112253"/>
    <lineage>
        <taxon>Eukaryota</taxon>
        <taxon>Viridiplantae</taxon>
        <taxon>Streptophyta</taxon>
        <taxon>Embryophyta</taxon>
        <taxon>Tracheophyta</taxon>
        <taxon>Spermatophyta</taxon>
        <taxon>Magnoliopsida</taxon>
        <taxon>eudicotyledons</taxon>
        <taxon>Gunneridae</taxon>
        <taxon>Pentapetalae</taxon>
        <taxon>asterids</taxon>
        <taxon>campanulids</taxon>
        <taxon>Escalloniales</taxon>
        <taxon>Escalloniaceae</taxon>
        <taxon>Escallonia</taxon>
    </lineage>
</organism>
<dbReference type="PANTHER" id="PTHR47950">
    <property type="entry name" value="CYTOCHROME P450, FAMILY 76, SUBFAMILY C, POLYPEPTIDE 5-RELATED"/>
    <property type="match status" value="1"/>
</dbReference>
<dbReference type="AlphaFoldDB" id="A0AA88REE3"/>
<evidence type="ECO:0008006" key="6">
    <source>
        <dbReference type="Google" id="ProtNLM"/>
    </source>
</evidence>
<proteinExistence type="inferred from homology"/>
<evidence type="ECO:0000256" key="1">
    <source>
        <dbReference type="ARBA" id="ARBA00010617"/>
    </source>
</evidence>
<dbReference type="EMBL" id="JAVXUO010000925">
    <property type="protein sequence ID" value="KAK2987903.1"/>
    <property type="molecule type" value="Genomic_DNA"/>
</dbReference>
<protein>
    <recommendedName>
        <fullName evidence="6">Cytochrome P450</fullName>
    </recommendedName>
</protein>
<name>A0AA88REE3_9ASTE</name>
<dbReference type="Gene3D" id="1.10.630.10">
    <property type="entry name" value="Cytochrome P450"/>
    <property type="match status" value="1"/>
</dbReference>
<dbReference type="InterPro" id="IPR036396">
    <property type="entry name" value="Cyt_P450_sf"/>
</dbReference>